<accession>A0A8S5TU68</accession>
<dbReference type="GO" id="GO:0016853">
    <property type="term" value="F:isomerase activity"/>
    <property type="evidence" value="ECO:0007669"/>
    <property type="project" value="UniProtKB-KW"/>
</dbReference>
<dbReference type="PROSITE" id="PS51257">
    <property type="entry name" value="PROKAR_LIPOPROTEIN"/>
    <property type="match status" value="1"/>
</dbReference>
<keyword evidence="1" id="KW-0413">Isomerase</keyword>
<name>A0A8S5TU68_9CAUD</name>
<dbReference type="EMBL" id="BK015930">
    <property type="protein sequence ID" value="DAF85753.1"/>
    <property type="molecule type" value="Genomic_DNA"/>
</dbReference>
<evidence type="ECO:0000313" key="1">
    <source>
        <dbReference type="EMBL" id="DAF85753.1"/>
    </source>
</evidence>
<protein>
    <submittedName>
        <fullName evidence="1">Putative peptidyl-prolyl cis-trans isomerase</fullName>
    </submittedName>
</protein>
<sequence>MKLIVCVLLICFCIVVFTGCCSTSESDGGDYEWYIKIYMPDGVIEGPGRIIITSNSGIVNAEVDGIQYKVGSQNILARRLMSK</sequence>
<reference evidence="1" key="1">
    <citation type="journal article" date="2021" name="Proc. Natl. Acad. Sci. U.S.A.">
        <title>A Catalog of Tens of Thousands of Viruses from Human Metagenomes Reveals Hidden Associations with Chronic Diseases.</title>
        <authorList>
            <person name="Tisza M.J."/>
            <person name="Buck C.B."/>
        </authorList>
    </citation>
    <scope>NUCLEOTIDE SEQUENCE</scope>
    <source>
        <strain evidence="1">CtWT735</strain>
    </source>
</reference>
<proteinExistence type="predicted"/>
<organism evidence="1">
    <name type="scientific">Siphoviridae sp. ctWT735</name>
    <dbReference type="NCBI Taxonomy" id="2825538"/>
    <lineage>
        <taxon>Viruses</taxon>
        <taxon>Duplodnaviria</taxon>
        <taxon>Heunggongvirae</taxon>
        <taxon>Uroviricota</taxon>
        <taxon>Caudoviricetes</taxon>
    </lineage>
</organism>